<name>A0A378IJX4_9GAMM</name>
<dbReference type="EMBL" id="LNXX01000053">
    <property type="protein sequence ID" value="KTC78762.1"/>
    <property type="molecule type" value="Genomic_DNA"/>
</dbReference>
<dbReference type="AlphaFoldDB" id="A0A378IJX4"/>
<reference evidence="2 4" key="2">
    <citation type="submission" date="2018-06" db="EMBL/GenBank/DDBJ databases">
        <authorList>
            <consortium name="Pathogen Informatics"/>
            <person name="Doyle S."/>
        </authorList>
    </citation>
    <scope>NUCLEOTIDE SEQUENCE [LARGE SCALE GENOMIC DNA]</scope>
    <source>
        <strain evidence="2 4">NCTC12438</strain>
    </source>
</reference>
<evidence type="ECO:0000313" key="3">
    <source>
        <dbReference type="Proteomes" id="UP000054854"/>
    </source>
</evidence>
<dbReference type="EMBL" id="UGNX01000001">
    <property type="protein sequence ID" value="STX35356.1"/>
    <property type="molecule type" value="Genomic_DNA"/>
</dbReference>
<gene>
    <name evidence="1" type="ORF">Lcin_3377</name>
    <name evidence="2" type="ORF">NCTC12438_01971</name>
</gene>
<dbReference type="Proteomes" id="UP000255316">
    <property type="component" value="Unassembled WGS sequence"/>
</dbReference>
<proteinExistence type="predicted"/>
<keyword evidence="3" id="KW-1185">Reference proteome</keyword>
<protein>
    <submittedName>
        <fullName evidence="2">Uncharacterized protein</fullName>
    </submittedName>
</protein>
<evidence type="ECO:0000313" key="4">
    <source>
        <dbReference type="Proteomes" id="UP000255316"/>
    </source>
</evidence>
<dbReference type="RefSeq" id="WP_058466464.1">
    <property type="nucleotide sequence ID" value="NZ_CAAAHQ010000015.1"/>
</dbReference>
<sequence length="173" mass="20721">MISKHNFFKLHKLNLEKKKNRIEQTLNDIILPYLLHTKKLVEPMNERVWEKTLVRDRHWGVVVKPYPASTENSSKAREFYNELLDLLKIHIVSMNSRNELARFINKEILKIINIKQELTTKYSNAWDGQKYIQIRVDAEPEEQMRNIEIWYGRFTRALNEIKTNHENSVTYGP</sequence>
<evidence type="ECO:0000313" key="2">
    <source>
        <dbReference type="EMBL" id="STX35356.1"/>
    </source>
</evidence>
<organism evidence="2 4">
    <name type="scientific">Legionella cincinnatiensis</name>
    <dbReference type="NCBI Taxonomy" id="28085"/>
    <lineage>
        <taxon>Bacteria</taxon>
        <taxon>Pseudomonadati</taxon>
        <taxon>Pseudomonadota</taxon>
        <taxon>Gammaproteobacteria</taxon>
        <taxon>Legionellales</taxon>
        <taxon>Legionellaceae</taxon>
        <taxon>Legionella</taxon>
    </lineage>
</organism>
<evidence type="ECO:0000313" key="1">
    <source>
        <dbReference type="EMBL" id="KTC78762.1"/>
    </source>
</evidence>
<accession>A0A378IJX4</accession>
<reference evidence="1 3" key="1">
    <citation type="submission" date="2015-11" db="EMBL/GenBank/DDBJ databases">
        <title>Genomic analysis of 38 Legionella species identifies large and diverse effector repertoires.</title>
        <authorList>
            <person name="Burstein D."/>
            <person name="Amaro F."/>
            <person name="Zusman T."/>
            <person name="Lifshitz Z."/>
            <person name="Cohen O."/>
            <person name="Gilbert J.A."/>
            <person name="Pupko T."/>
            <person name="Shuman H.A."/>
            <person name="Segal G."/>
        </authorList>
    </citation>
    <scope>NUCLEOTIDE SEQUENCE [LARGE SCALE GENOMIC DNA]</scope>
    <source>
        <strain evidence="1 3">CDC#72-OH-14</strain>
    </source>
</reference>
<dbReference type="Proteomes" id="UP000054854">
    <property type="component" value="Unassembled WGS sequence"/>
</dbReference>